<evidence type="ECO:0000313" key="2">
    <source>
        <dbReference type="Proteomes" id="UP000029647"/>
    </source>
</evidence>
<dbReference type="AlphaFoldDB" id="A0A090WGT3"/>
<reference evidence="1 2" key="1">
    <citation type="journal article" date="2014" name="Genome Announc.">
        <title>Draft Genome Sequences of Marine Flavobacterium Nonlabens Strains NR17, NR24, NR27, NR32, NR33, and Ara13.</title>
        <authorList>
            <person name="Nakanishi M."/>
            <person name="Meirelles P."/>
            <person name="Suzuki R."/>
            <person name="Takatani N."/>
            <person name="Mino S."/>
            <person name="Suda W."/>
            <person name="Oshima K."/>
            <person name="Hattori M."/>
            <person name="Ohkuma M."/>
            <person name="Hosokawa M."/>
            <person name="Miyashita K."/>
            <person name="Thompson F.L."/>
            <person name="Niwa A."/>
            <person name="Sawabe T."/>
            <person name="Sawabe T."/>
        </authorList>
    </citation>
    <scope>NUCLEOTIDE SEQUENCE [LARGE SCALE GENOMIC DNA]</scope>
    <source>
        <strain evidence="2">JCM19275</strain>
    </source>
</reference>
<organism evidence="1 2">
    <name type="scientific">Nonlabens ulvanivorans</name>
    <name type="common">Persicivirga ulvanivorans</name>
    <dbReference type="NCBI Taxonomy" id="906888"/>
    <lineage>
        <taxon>Bacteria</taxon>
        <taxon>Pseudomonadati</taxon>
        <taxon>Bacteroidota</taxon>
        <taxon>Flavobacteriia</taxon>
        <taxon>Flavobacteriales</taxon>
        <taxon>Flavobacteriaceae</taxon>
        <taxon>Nonlabens</taxon>
    </lineage>
</organism>
<dbReference type="Proteomes" id="UP000029647">
    <property type="component" value="Unassembled WGS sequence"/>
</dbReference>
<gene>
    <name evidence="1" type="ORF">JCM19275_671</name>
</gene>
<accession>A0A090WGT3</accession>
<proteinExistence type="predicted"/>
<comment type="caution">
    <text evidence="1">The sequence shown here is derived from an EMBL/GenBank/DDBJ whole genome shotgun (WGS) entry which is preliminary data.</text>
</comment>
<name>A0A090WGT3_NONUL</name>
<dbReference type="EMBL" id="BBNT01000009">
    <property type="protein sequence ID" value="GAL76265.1"/>
    <property type="molecule type" value="Genomic_DNA"/>
</dbReference>
<evidence type="ECO:0000313" key="1">
    <source>
        <dbReference type="EMBL" id="GAL76265.1"/>
    </source>
</evidence>
<protein>
    <submittedName>
        <fullName evidence="1">Uncharacterized protein</fullName>
    </submittedName>
</protein>
<sequence length="37" mass="4112">MLKKEKPPKAIIVTSLYGMSSDMDAIGALLEKQYKVN</sequence>